<keyword evidence="2" id="KW-0547">Nucleotide-binding</keyword>
<dbReference type="InterPro" id="IPR041095">
    <property type="entry name" value="EFG_II"/>
</dbReference>
<dbReference type="InterPro" id="IPR009022">
    <property type="entry name" value="EFG_III"/>
</dbReference>
<keyword evidence="3 9" id="KW-0251">Elongation factor</keyword>
<dbReference type="Gene3D" id="3.30.230.10">
    <property type="match status" value="1"/>
</dbReference>
<evidence type="ECO:0000313" key="10">
    <source>
        <dbReference type="Proteomes" id="UP000278222"/>
    </source>
</evidence>
<accession>A0A3N1KZI1</accession>
<dbReference type="InterPro" id="IPR009000">
    <property type="entry name" value="Transl_B-barrel_sf"/>
</dbReference>
<dbReference type="Proteomes" id="UP000278222">
    <property type="component" value="Unassembled WGS sequence"/>
</dbReference>
<evidence type="ECO:0000259" key="8">
    <source>
        <dbReference type="SMART" id="SM00889"/>
    </source>
</evidence>
<dbReference type="SUPFAM" id="SSF52540">
    <property type="entry name" value="P-loop containing nucleoside triphosphate hydrolases"/>
    <property type="match status" value="1"/>
</dbReference>
<comment type="caution">
    <text evidence="9">The sequence shown here is derived from an EMBL/GenBank/DDBJ whole genome shotgun (WGS) entry which is preliminary data.</text>
</comment>
<dbReference type="InterPro" id="IPR035647">
    <property type="entry name" value="EFG_III/V"/>
</dbReference>
<evidence type="ECO:0000259" key="7">
    <source>
        <dbReference type="SMART" id="SM00838"/>
    </source>
</evidence>
<organism evidence="9 10">
    <name type="scientific">Stella humosa</name>
    <dbReference type="NCBI Taxonomy" id="94"/>
    <lineage>
        <taxon>Bacteria</taxon>
        <taxon>Pseudomonadati</taxon>
        <taxon>Pseudomonadota</taxon>
        <taxon>Alphaproteobacteria</taxon>
        <taxon>Rhodospirillales</taxon>
        <taxon>Stellaceae</taxon>
        <taxon>Stella</taxon>
    </lineage>
</organism>
<dbReference type="AlphaFoldDB" id="A0A3N1KZI1"/>
<dbReference type="InterPro" id="IPR005517">
    <property type="entry name" value="Transl_elong_EFG/EF2_IV"/>
</dbReference>
<name>A0A3N1KZI1_9PROT</name>
<dbReference type="SUPFAM" id="SSF50447">
    <property type="entry name" value="Translation proteins"/>
    <property type="match status" value="1"/>
</dbReference>
<dbReference type="PANTHER" id="PTHR43261">
    <property type="entry name" value="TRANSLATION ELONGATION FACTOR G-RELATED"/>
    <property type="match status" value="1"/>
</dbReference>
<dbReference type="GO" id="GO:0005525">
    <property type="term" value="F:GTP binding"/>
    <property type="evidence" value="ECO:0007669"/>
    <property type="project" value="UniProtKB-KW"/>
</dbReference>
<dbReference type="CDD" id="cd03713">
    <property type="entry name" value="EFG_mtEFG_C"/>
    <property type="match status" value="1"/>
</dbReference>
<dbReference type="GO" id="GO:0003746">
    <property type="term" value="F:translation elongation factor activity"/>
    <property type="evidence" value="ECO:0007669"/>
    <property type="project" value="UniProtKB-KW"/>
</dbReference>
<evidence type="ECO:0000256" key="4">
    <source>
        <dbReference type="ARBA" id="ARBA00022917"/>
    </source>
</evidence>
<dbReference type="InterPro" id="IPR014721">
    <property type="entry name" value="Ribsml_uS5_D2-typ_fold_subgr"/>
</dbReference>
<dbReference type="InterPro" id="IPR035649">
    <property type="entry name" value="EFG_V"/>
</dbReference>
<dbReference type="InterPro" id="IPR020568">
    <property type="entry name" value="Ribosomal_Su5_D2-typ_SF"/>
</dbReference>
<dbReference type="Gene3D" id="2.40.30.10">
    <property type="entry name" value="Translation factors"/>
    <property type="match status" value="1"/>
</dbReference>
<dbReference type="GO" id="GO:0032790">
    <property type="term" value="P:ribosome disassembly"/>
    <property type="evidence" value="ECO:0007669"/>
    <property type="project" value="TreeGrafter"/>
</dbReference>
<sequence>MGERKVAAPRCAALVGPYLSGKTSLLEALLHATDATQRRGTVKDGTTVGDSSAEARARQMSTELTVAHTTYLGDPWIFIDCPGSIELATEATGALLAADAAVVVCEPDIDKAVMLGPLFKFLDDNAIPHMLFINKMDNATVRVRDLMEALQQVSQRPLVLRQVPIRAPEAESTVTGYVDLVSERAYAYKPGQASELIAMPETAREREADERQKLLERLADFDDALLEQLLSDAMPAKEEVYAQLARDLEQDLLVPVFLGAAERDHGVRRLLKALRHEVPQPAQTAERKGIAATGEPLAQVFKTVHAAHTGKLSLARIWRGQVTEGLVLNDVRVGGVVRLVGQQQQKVPAAVQGDVVGLARMEAIATGAVLSPSGRGEPGLAWPAPPPPVYALALHAEKRADEVKLTGALARLAEEDPALSAAFREETHELVLSGQGDIHLQIAVDRLRNRYNVPVATRPPQVAFKETIRRPHSLHTRFKRQSGGHGQFADIHIDIKPLPRGSGFVFGDSIVGGVVPKQYIPAVEEGVREYLKQGPLGFPVVDLSVTLTSGQFHAVDSSDMAFKTAGRQAMVEGLPQCEPVLLEPILQVEMTAPSAYTARVQRLASGRRGQLLGYDAREGWPGWDVVTAYMPASEIHDLIVELRSLSHGVGSYTARFDHLQELTGRAADKIVESRAAAAQ</sequence>
<keyword evidence="10" id="KW-1185">Reference proteome</keyword>
<dbReference type="CDD" id="cd01434">
    <property type="entry name" value="EFG_mtEFG1_IV"/>
    <property type="match status" value="1"/>
</dbReference>
<dbReference type="GO" id="GO:0003924">
    <property type="term" value="F:GTPase activity"/>
    <property type="evidence" value="ECO:0007669"/>
    <property type="project" value="InterPro"/>
</dbReference>
<dbReference type="Pfam" id="PF14492">
    <property type="entry name" value="EFG_III"/>
    <property type="match status" value="1"/>
</dbReference>
<reference evidence="9 10" key="1">
    <citation type="submission" date="2018-11" db="EMBL/GenBank/DDBJ databases">
        <title>Genomic Encyclopedia of Type Strains, Phase IV (KMG-IV): sequencing the most valuable type-strain genomes for metagenomic binning, comparative biology and taxonomic classification.</title>
        <authorList>
            <person name="Goeker M."/>
        </authorList>
    </citation>
    <scope>NUCLEOTIDE SEQUENCE [LARGE SCALE GENOMIC DNA]</scope>
    <source>
        <strain evidence="9 10">DSM 5900</strain>
    </source>
</reference>
<comment type="function">
    <text evidence="6">Catalyzes the GTP-dependent ribosomal translocation step during translation elongation. During this step, the ribosome changes from the pre-translocational (PRE) to the post-translocational (POST) state as the newly formed A-site-bound peptidyl-tRNA and P-site-bound deacylated tRNA move to the P and E sites, respectively. Catalyzes the coordinated movement of the two tRNA molecules, the mRNA and conformational changes in the ribosome.</text>
</comment>
<evidence type="ECO:0000256" key="5">
    <source>
        <dbReference type="ARBA" id="ARBA00023134"/>
    </source>
</evidence>
<dbReference type="Pfam" id="PF00679">
    <property type="entry name" value="EFG_C"/>
    <property type="match status" value="1"/>
</dbReference>
<dbReference type="Gene3D" id="3.30.70.870">
    <property type="entry name" value="Elongation Factor G (Translational Gtpase), domain 3"/>
    <property type="match status" value="1"/>
</dbReference>
<dbReference type="OrthoDB" id="9802948at2"/>
<dbReference type="SUPFAM" id="SSF54980">
    <property type="entry name" value="EF-G C-terminal domain-like"/>
    <property type="match status" value="2"/>
</dbReference>
<dbReference type="PANTHER" id="PTHR43261:SF7">
    <property type="entry name" value="ELONGATION FACTOR G-LIKE PROTEIN"/>
    <property type="match status" value="1"/>
</dbReference>
<proteinExistence type="predicted"/>
<feature type="domain" description="Elongation factor EFG" evidence="7">
    <location>
        <begin position="580"/>
        <end position="670"/>
    </location>
</feature>
<evidence type="ECO:0000256" key="1">
    <source>
        <dbReference type="ARBA" id="ARBA00017872"/>
    </source>
</evidence>
<dbReference type="SUPFAM" id="SSF54211">
    <property type="entry name" value="Ribosomal protein S5 domain 2-like"/>
    <property type="match status" value="1"/>
</dbReference>
<dbReference type="Pfam" id="PF00009">
    <property type="entry name" value="GTP_EFTU"/>
    <property type="match status" value="1"/>
</dbReference>
<dbReference type="Gene3D" id="3.40.50.300">
    <property type="entry name" value="P-loop containing nucleotide triphosphate hydrolases"/>
    <property type="match status" value="1"/>
</dbReference>
<evidence type="ECO:0000256" key="3">
    <source>
        <dbReference type="ARBA" id="ARBA00022768"/>
    </source>
</evidence>
<dbReference type="GO" id="GO:0097216">
    <property type="term" value="F:guanosine tetraphosphate binding"/>
    <property type="evidence" value="ECO:0007669"/>
    <property type="project" value="UniProtKB-ARBA"/>
</dbReference>
<dbReference type="EMBL" id="RJKX01000015">
    <property type="protein sequence ID" value="ROP84060.1"/>
    <property type="molecule type" value="Genomic_DNA"/>
</dbReference>
<dbReference type="InterPro" id="IPR047872">
    <property type="entry name" value="EFG_IV"/>
</dbReference>
<dbReference type="NCBIfam" id="NF009379">
    <property type="entry name" value="PRK12740.1-3"/>
    <property type="match status" value="1"/>
</dbReference>
<dbReference type="SMART" id="SM00838">
    <property type="entry name" value="EFG_C"/>
    <property type="match status" value="1"/>
</dbReference>
<evidence type="ECO:0000256" key="2">
    <source>
        <dbReference type="ARBA" id="ARBA00022741"/>
    </source>
</evidence>
<dbReference type="NCBIfam" id="NF009891">
    <property type="entry name" value="PRK13351.1-1"/>
    <property type="match status" value="1"/>
</dbReference>
<dbReference type="Pfam" id="PF03764">
    <property type="entry name" value="EFG_IV"/>
    <property type="match status" value="1"/>
</dbReference>
<evidence type="ECO:0000313" key="9">
    <source>
        <dbReference type="EMBL" id="ROP84060.1"/>
    </source>
</evidence>
<protein>
    <recommendedName>
        <fullName evidence="1">Elongation factor G</fullName>
    </recommendedName>
</protein>
<dbReference type="RefSeq" id="WP_123691684.1">
    <property type="nucleotide sequence ID" value="NZ_AP019700.1"/>
</dbReference>
<dbReference type="InterPro" id="IPR000640">
    <property type="entry name" value="EFG_V-like"/>
</dbReference>
<dbReference type="Gene3D" id="3.30.70.240">
    <property type="match status" value="1"/>
</dbReference>
<dbReference type="CDD" id="cd16262">
    <property type="entry name" value="EFG_III"/>
    <property type="match status" value="1"/>
</dbReference>
<keyword evidence="5" id="KW-0342">GTP-binding</keyword>
<gene>
    <name evidence="9" type="ORF">EDC65_3407</name>
</gene>
<dbReference type="InterPro" id="IPR027417">
    <property type="entry name" value="P-loop_NTPase"/>
</dbReference>
<dbReference type="InterPro" id="IPR000795">
    <property type="entry name" value="T_Tr_GTP-bd_dom"/>
</dbReference>
<dbReference type="SMART" id="SM00889">
    <property type="entry name" value="EFG_IV"/>
    <property type="match status" value="1"/>
</dbReference>
<keyword evidence="4" id="KW-0648">Protein biosynthesis</keyword>
<feature type="domain" description="Translation elongation factor EFG/EF2" evidence="8">
    <location>
        <begin position="461"/>
        <end position="578"/>
    </location>
</feature>
<dbReference type="CDD" id="cd04170">
    <property type="entry name" value="EF-G_bact"/>
    <property type="match status" value="1"/>
</dbReference>
<evidence type="ECO:0000256" key="6">
    <source>
        <dbReference type="ARBA" id="ARBA00024731"/>
    </source>
</evidence>